<organism evidence="1 2">
    <name type="scientific">Smallanthus sonchifolius</name>
    <dbReference type="NCBI Taxonomy" id="185202"/>
    <lineage>
        <taxon>Eukaryota</taxon>
        <taxon>Viridiplantae</taxon>
        <taxon>Streptophyta</taxon>
        <taxon>Embryophyta</taxon>
        <taxon>Tracheophyta</taxon>
        <taxon>Spermatophyta</taxon>
        <taxon>Magnoliopsida</taxon>
        <taxon>eudicotyledons</taxon>
        <taxon>Gunneridae</taxon>
        <taxon>Pentapetalae</taxon>
        <taxon>asterids</taxon>
        <taxon>campanulids</taxon>
        <taxon>Asterales</taxon>
        <taxon>Asteraceae</taxon>
        <taxon>Asteroideae</taxon>
        <taxon>Heliantheae alliance</taxon>
        <taxon>Millerieae</taxon>
        <taxon>Smallanthus</taxon>
    </lineage>
</organism>
<evidence type="ECO:0000313" key="1">
    <source>
        <dbReference type="EMBL" id="KAI3730565.1"/>
    </source>
</evidence>
<gene>
    <name evidence="1" type="ORF">L1987_61736</name>
</gene>
<dbReference type="Proteomes" id="UP001056120">
    <property type="component" value="Linkage Group LG21"/>
</dbReference>
<sequence>MGPSKACLELDPYELLNPSFDLFLAIPKKKEKEKETPFALSRIVATTPPCTIVILLRRTSTFGGVGESSVNIILPEGATSFSRGILDESR</sequence>
<accession>A0ACB9C8M3</accession>
<proteinExistence type="predicted"/>
<name>A0ACB9C8M3_9ASTR</name>
<protein>
    <submittedName>
        <fullName evidence="1">Uncharacterized protein</fullName>
    </submittedName>
</protein>
<keyword evidence="2" id="KW-1185">Reference proteome</keyword>
<evidence type="ECO:0000313" key="2">
    <source>
        <dbReference type="Proteomes" id="UP001056120"/>
    </source>
</evidence>
<comment type="caution">
    <text evidence="1">The sequence shown here is derived from an EMBL/GenBank/DDBJ whole genome shotgun (WGS) entry which is preliminary data.</text>
</comment>
<reference evidence="2" key="1">
    <citation type="journal article" date="2022" name="Mol. Ecol. Resour.">
        <title>The genomes of chicory, endive, great burdock and yacon provide insights into Asteraceae palaeo-polyploidization history and plant inulin production.</title>
        <authorList>
            <person name="Fan W."/>
            <person name="Wang S."/>
            <person name="Wang H."/>
            <person name="Wang A."/>
            <person name="Jiang F."/>
            <person name="Liu H."/>
            <person name="Zhao H."/>
            <person name="Xu D."/>
            <person name="Zhang Y."/>
        </authorList>
    </citation>
    <scope>NUCLEOTIDE SEQUENCE [LARGE SCALE GENOMIC DNA]</scope>
    <source>
        <strain evidence="2">cv. Yunnan</strain>
    </source>
</reference>
<reference evidence="1 2" key="2">
    <citation type="journal article" date="2022" name="Mol. Ecol. Resour.">
        <title>The genomes of chicory, endive, great burdock and yacon provide insights into Asteraceae paleo-polyploidization history and plant inulin production.</title>
        <authorList>
            <person name="Fan W."/>
            <person name="Wang S."/>
            <person name="Wang H."/>
            <person name="Wang A."/>
            <person name="Jiang F."/>
            <person name="Liu H."/>
            <person name="Zhao H."/>
            <person name="Xu D."/>
            <person name="Zhang Y."/>
        </authorList>
    </citation>
    <scope>NUCLEOTIDE SEQUENCE [LARGE SCALE GENOMIC DNA]</scope>
    <source>
        <strain evidence="2">cv. Yunnan</strain>
        <tissue evidence="1">Leaves</tissue>
    </source>
</reference>
<dbReference type="EMBL" id="CM042038">
    <property type="protein sequence ID" value="KAI3730565.1"/>
    <property type="molecule type" value="Genomic_DNA"/>
</dbReference>